<protein>
    <submittedName>
        <fullName evidence="1">Uncharacterized protein</fullName>
    </submittedName>
</protein>
<keyword evidence="2" id="KW-1185">Reference proteome</keyword>
<sequence>MPASVYDLLQELFLKNLETRTFSPHREEHLGSDSHACRYRALSPRLKPVFSERIEVVWSFEWISSRISVTVMINRLSGPVTAGPPKLWLFLQTDYTY</sequence>
<reference evidence="1" key="1">
    <citation type="submission" date="2018-11" db="EMBL/GenBank/DDBJ databases">
        <authorList>
            <consortium name="Pathogen Informatics"/>
        </authorList>
    </citation>
    <scope>NUCLEOTIDE SEQUENCE</scope>
</reference>
<organism evidence="1 2">
    <name type="scientific">Protopolystoma xenopodis</name>
    <dbReference type="NCBI Taxonomy" id="117903"/>
    <lineage>
        <taxon>Eukaryota</taxon>
        <taxon>Metazoa</taxon>
        <taxon>Spiralia</taxon>
        <taxon>Lophotrochozoa</taxon>
        <taxon>Platyhelminthes</taxon>
        <taxon>Monogenea</taxon>
        <taxon>Polyopisthocotylea</taxon>
        <taxon>Polystomatidea</taxon>
        <taxon>Polystomatidae</taxon>
        <taxon>Protopolystoma</taxon>
    </lineage>
</organism>
<evidence type="ECO:0000313" key="1">
    <source>
        <dbReference type="EMBL" id="VEL33731.1"/>
    </source>
</evidence>
<evidence type="ECO:0000313" key="2">
    <source>
        <dbReference type="Proteomes" id="UP000784294"/>
    </source>
</evidence>
<name>A0A448XCT4_9PLAT</name>
<dbReference type="EMBL" id="CAAALY010246300">
    <property type="protein sequence ID" value="VEL33731.1"/>
    <property type="molecule type" value="Genomic_DNA"/>
</dbReference>
<proteinExistence type="predicted"/>
<dbReference type="AlphaFoldDB" id="A0A448XCT4"/>
<comment type="caution">
    <text evidence="1">The sequence shown here is derived from an EMBL/GenBank/DDBJ whole genome shotgun (WGS) entry which is preliminary data.</text>
</comment>
<gene>
    <name evidence="1" type="ORF">PXEA_LOCUS27171</name>
</gene>
<dbReference type="Proteomes" id="UP000784294">
    <property type="component" value="Unassembled WGS sequence"/>
</dbReference>
<accession>A0A448XCT4</accession>